<dbReference type="PANTHER" id="PTHR30050">
    <property type="entry name" value="CHROMOSOMAL REPLICATION INITIATOR PROTEIN DNAA"/>
    <property type="match status" value="1"/>
</dbReference>
<dbReference type="GO" id="GO:0006260">
    <property type="term" value="P:DNA replication"/>
    <property type="evidence" value="ECO:0007669"/>
    <property type="project" value="TreeGrafter"/>
</dbReference>
<evidence type="ECO:0000313" key="5">
    <source>
        <dbReference type="EMBL" id="ASJ71651.1"/>
    </source>
</evidence>
<dbReference type="CDD" id="cd00009">
    <property type="entry name" value="AAA"/>
    <property type="match status" value="1"/>
</dbReference>
<dbReference type="KEGG" id="gai:IMCC3135_07730"/>
<organism evidence="5 6">
    <name type="scientific">Granulosicoccus antarcticus IMCC3135</name>
    <dbReference type="NCBI Taxonomy" id="1192854"/>
    <lineage>
        <taxon>Bacteria</taxon>
        <taxon>Pseudomonadati</taxon>
        <taxon>Pseudomonadota</taxon>
        <taxon>Gammaproteobacteria</taxon>
        <taxon>Chromatiales</taxon>
        <taxon>Granulosicoccaceae</taxon>
        <taxon>Granulosicoccus</taxon>
    </lineage>
</organism>
<protein>
    <submittedName>
        <fullName evidence="5">Insertion sequence putative ATP-binding protein</fullName>
    </submittedName>
</protein>
<dbReference type="Proteomes" id="UP000250079">
    <property type="component" value="Chromosome"/>
</dbReference>
<dbReference type="GO" id="GO:0005524">
    <property type="term" value="F:ATP binding"/>
    <property type="evidence" value="ECO:0007669"/>
    <property type="project" value="UniProtKB-KW"/>
</dbReference>
<comment type="similarity">
    <text evidence="1">Belongs to the IS21/IS1162 putative ATP-binding protein family.</text>
</comment>
<dbReference type="PIRSF" id="PIRSF003073">
    <property type="entry name" value="DNAC_TnpB_IstB"/>
    <property type="match status" value="1"/>
</dbReference>
<name>A0A2Z2NNZ9_9GAMM</name>
<evidence type="ECO:0000256" key="2">
    <source>
        <dbReference type="ARBA" id="ARBA00022741"/>
    </source>
</evidence>
<sequence length="252" mass="27933">MNHDALVAQLRTLKLTGMADAFEQQLEQPATHDDLSFHERLSLLIDREACTRGNTRVARLLKAAQLKIQAQPTDVNYSHPRGLQKSAFAALLSGQWISGHQNVFLTGPTGCGKTYLACVLATQACRQGYSVRYFRTSRLLETLSIAHHDGRFAKLIGQIAKTDVLLLDDWGLEKLDLGQRNDMLELMEDRHGSKSTLITSQLPVKDWHGSIGDATLADAILDRLVHNSHRIVLKGKSMRSMDPTAEGINNPS</sequence>
<evidence type="ECO:0000256" key="1">
    <source>
        <dbReference type="ARBA" id="ARBA00008059"/>
    </source>
</evidence>
<accession>A0A2Z2NNZ9</accession>
<evidence type="ECO:0000313" key="6">
    <source>
        <dbReference type="Proteomes" id="UP000250079"/>
    </source>
</evidence>
<dbReference type="AlphaFoldDB" id="A0A2Z2NNZ9"/>
<dbReference type="InterPro" id="IPR027417">
    <property type="entry name" value="P-loop_NTPase"/>
</dbReference>
<reference evidence="5 6" key="1">
    <citation type="submission" date="2016-12" db="EMBL/GenBank/DDBJ databases">
        <authorList>
            <person name="Song W.-J."/>
            <person name="Kurnit D.M."/>
        </authorList>
    </citation>
    <scope>NUCLEOTIDE SEQUENCE [LARGE SCALE GENOMIC DNA]</scope>
    <source>
        <strain evidence="5 6">IMCC3135</strain>
    </source>
</reference>
<evidence type="ECO:0000256" key="3">
    <source>
        <dbReference type="ARBA" id="ARBA00022840"/>
    </source>
</evidence>
<dbReference type="NCBIfam" id="NF038214">
    <property type="entry name" value="IS21_help_AAA"/>
    <property type="match status" value="1"/>
</dbReference>
<keyword evidence="6" id="KW-1185">Reference proteome</keyword>
<feature type="domain" description="AAA+ ATPase" evidence="4">
    <location>
        <begin position="99"/>
        <end position="232"/>
    </location>
</feature>
<keyword evidence="3 5" id="KW-0067">ATP-binding</keyword>
<dbReference type="SUPFAM" id="SSF52540">
    <property type="entry name" value="P-loop containing nucleoside triphosphate hydrolases"/>
    <property type="match status" value="1"/>
</dbReference>
<dbReference type="Gene3D" id="3.40.50.300">
    <property type="entry name" value="P-loop containing nucleotide triphosphate hydrolases"/>
    <property type="match status" value="1"/>
</dbReference>
<dbReference type="PANTHER" id="PTHR30050:SF4">
    <property type="entry name" value="ATP-BINDING PROTEIN RV3427C IN INSERTION SEQUENCE-RELATED"/>
    <property type="match status" value="1"/>
</dbReference>
<dbReference type="EMBL" id="CP018632">
    <property type="protein sequence ID" value="ASJ71651.1"/>
    <property type="molecule type" value="Genomic_DNA"/>
</dbReference>
<dbReference type="InterPro" id="IPR028350">
    <property type="entry name" value="DNAC/IstB-like"/>
</dbReference>
<dbReference type="InterPro" id="IPR003593">
    <property type="entry name" value="AAA+_ATPase"/>
</dbReference>
<keyword evidence="2" id="KW-0547">Nucleotide-binding</keyword>
<dbReference type="RefSeq" id="WP_205737953.1">
    <property type="nucleotide sequence ID" value="NZ_CP018632.1"/>
</dbReference>
<dbReference type="SMART" id="SM00382">
    <property type="entry name" value="AAA"/>
    <property type="match status" value="1"/>
</dbReference>
<dbReference type="InterPro" id="IPR002611">
    <property type="entry name" value="IstB_ATP-bd"/>
</dbReference>
<proteinExistence type="inferred from homology"/>
<dbReference type="Pfam" id="PF01695">
    <property type="entry name" value="IstB_IS21"/>
    <property type="match status" value="1"/>
</dbReference>
<dbReference type="InterPro" id="IPR047661">
    <property type="entry name" value="IstB"/>
</dbReference>
<evidence type="ECO:0000259" key="4">
    <source>
        <dbReference type="SMART" id="SM00382"/>
    </source>
</evidence>
<gene>
    <name evidence="5" type="ORF">IMCC3135_07730</name>
</gene>